<comment type="pathway">
    <text evidence="1">Carbohydrate acid metabolism.</text>
</comment>
<evidence type="ECO:0000256" key="1">
    <source>
        <dbReference type="ARBA" id="ARBA00004761"/>
    </source>
</evidence>
<dbReference type="EMBL" id="CP121196">
    <property type="protein sequence ID" value="XBH15993.1"/>
    <property type="molecule type" value="Genomic_DNA"/>
</dbReference>
<dbReference type="Gene3D" id="3.20.20.70">
    <property type="entry name" value="Aldolase class I"/>
    <property type="match status" value="1"/>
</dbReference>
<dbReference type="InterPro" id="IPR000887">
    <property type="entry name" value="Aldlse_KDPG_KHG"/>
</dbReference>
<dbReference type="AlphaFoldDB" id="A0AAU7DFF2"/>
<dbReference type="PANTHER" id="PTHR30246:SF1">
    <property type="entry name" value="2-DEHYDRO-3-DEOXY-6-PHOSPHOGALACTONATE ALDOLASE-RELATED"/>
    <property type="match status" value="1"/>
</dbReference>
<comment type="subunit">
    <text evidence="3">Homotrimer.</text>
</comment>
<name>A0AAU7DFF2_9BACT</name>
<dbReference type="NCBIfam" id="TIGR01182">
    <property type="entry name" value="eda"/>
    <property type="match status" value="1"/>
</dbReference>
<dbReference type="Pfam" id="PF01081">
    <property type="entry name" value="Aldolase"/>
    <property type="match status" value="1"/>
</dbReference>
<evidence type="ECO:0000256" key="4">
    <source>
        <dbReference type="ARBA" id="ARBA00023239"/>
    </source>
</evidence>
<sequence>MPETTQQIIERVGLIPVLRAKNSKQAHAVVQAMISGGVTVVEVTMTVPNAVELLRELKSEYGPKGLLLGSGTVTTSSEAQATINAGAEFVVSPSLHPEVISTTRTNGKLSIPGALTPTEIITAWRAGADYVKIFPCSAMGGASYLKSVLAPFPFLKLIPTGGVTLETAASFIQAGARALGVGSDLVNLAAIDAGHAEIITETARAYLKVISDLREKS</sequence>
<dbReference type="PANTHER" id="PTHR30246">
    <property type="entry name" value="2-KETO-3-DEOXY-6-PHOSPHOGLUCONATE ALDOLASE"/>
    <property type="match status" value="1"/>
</dbReference>
<organism evidence="6">
    <name type="scientific">Telmatobacter sp. DSM 110680</name>
    <dbReference type="NCBI Taxonomy" id="3036704"/>
    <lineage>
        <taxon>Bacteria</taxon>
        <taxon>Pseudomonadati</taxon>
        <taxon>Acidobacteriota</taxon>
        <taxon>Terriglobia</taxon>
        <taxon>Terriglobales</taxon>
        <taxon>Acidobacteriaceae</taxon>
        <taxon>Telmatobacter</taxon>
    </lineage>
</organism>
<keyword evidence="4" id="KW-0456">Lyase</keyword>
<gene>
    <name evidence="6" type="ORF">P8935_15620</name>
</gene>
<evidence type="ECO:0000256" key="2">
    <source>
        <dbReference type="ARBA" id="ARBA00006906"/>
    </source>
</evidence>
<evidence type="ECO:0000256" key="5">
    <source>
        <dbReference type="ARBA" id="ARBA00023277"/>
    </source>
</evidence>
<evidence type="ECO:0000313" key="6">
    <source>
        <dbReference type="EMBL" id="XBH15993.1"/>
    </source>
</evidence>
<dbReference type="InterPro" id="IPR013785">
    <property type="entry name" value="Aldolase_TIM"/>
</dbReference>
<keyword evidence="5" id="KW-0119">Carbohydrate metabolism</keyword>
<dbReference type="SUPFAM" id="SSF51569">
    <property type="entry name" value="Aldolase"/>
    <property type="match status" value="1"/>
</dbReference>
<protein>
    <submittedName>
        <fullName evidence="6">Bifunctional 4-hydroxy-2-oxoglutarate aldolase/2-dehydro-3-deoxy-phosphogluconate aldolase</fullName>
    </submittedName>
</protein>
<evidence type="ECO:0000256" key="3">
    <source>
        <dbReference type="ARBA" id="ARBA00011233"/>
    </source>
</evidence>
<dbReference type="CDD" id="cd00452">
    <property type="entry name" value="KDPG_aldolase"/>
    <property type="match status" value="1"/>
</dbReference>
<reference evidence="6" key="1">
    <citation type="submission" date="2023-03" db="EMBL/GenBank/DDBJ databases">
        <title>Edaphobacter sp.</title>
        <authorList>
            <person name="Huber K.J."/>
            <person name="Papendorf J."/>
            <person name="Pilke C."/>
            <person name="Bunk B."/>
            <person name="Sproeer C."/>
            <person name="Pester M."/>
        </authorList>
    </citation>
    <scope>NUCLEOTIDE SEQUENCE</scope>
    <source>
        <strain evidence="6">DSM 110680</strain>
    </source>
</reference>
<proteinExistence type="inferred from homology"/>
<dbReference type="RefSeq" id="WP_348261223.1">
    <property type="nucleotide sequence ID" value="NZ_CP121196.1"/>
</dbReference>
<comment type="similarity">
    <text evidence="2">Belongs to the KHG/KDPG aldolase family.</text>
</comment>
<accession>A0AAU7DFF2</accession>
<dbReference type="GO" id="GO:0016829">
    <property type="term" value="F:lyase activity"/>
    <property type="evidence" value="ECO:0007669"/>
    <property type="project" value="UniProtKB-KW"/>
</dbReference>